<protein>
    <submittedName>
        <fullName evidence="1">35446_t:CDS:1</fullName>
    </submittedName>
</protein>
<proteinExistence type="predicted"/>
<dbReference type="EMBL" id="CAJVQC010068144">
    <property type="protein sequence ID" value="CAG8807848.1"/>
    <property type="molecule type" value="Genomic_DNA"/>
</dbReference>
<gene>
    <name evidence="1" type="ORF">RPERSI_LOCUS22476</name>
</gene>
<evidence type="ECO:0000313" key="1">
    <source>
        <dbReference type="EMBL" id="CAG8807848.1"/>
    </source>
</evidence>
<name>A0ACA9RSX0_9GLOM</name>
<feature type="non-terminal residue" evidence="1">
    <location>
        <position position="1"/>
    </location>
</feature>
<feature type="non-terminal residue" evidence="1">
    <location>
        <position position="237"/>
    </location>
</feature>
<organism evidence="1 2">
    <name type="scientific">Racocetra persica</name>
    <dbReference type="NCBI Taxonomy" id="160502"/>
    <lineage>
        <taxon>Eukaryota</taxon>
        <taxon>Fungi</taxon>
        <taxon>Fungi incertae sedis</taxon>
        <taxon>Mucoromycota</taxon>
        <taxon>Glomeromycotina</taxon>
        <taxon>Glomeromycetes</taxon>
        <taxon>Diversisporales</taxon>
        <taxon>Gigasporaceae</taxon>
        <taxon>Racocetra</taxon>
    </lineage>
</organism>
<accession>A0ACA9RSX0</accession>
<evidence type="ECO:0000313" key="2">
    <source>
        <dbReference type="Proteomes" id="UP000789920"/>
    </source>
</evidence>
<sequence length="237" mass="27545">NAKSSDPINFYGITYYPSIEKYVVVIEYFEYGDLRDYLKSNFSDLEWKSKLYLLDSIARGLSKLHYFEKSIHKDFHTGNILQTRQIDNEGNEIIRSKIYKPIISKESKEEICKGVRPECPEGTPECYVQLVNECLDTDPEKRPTMDVIERDIAYWKDICNGNIEELSDEELEIRKAFEAADKQIPDIATNAYTNVHPKTAWKSQYLKLPKLPVESEETQENHEAHHAVETIETVQDS</sequence>
<comment type="caution">
    <text evidence="1">The sequence shown here is derived from an EMBL/GenBank/DDBJ whole genome shotgun (WGS) entry which is preliminary data.</text>
</comment>
<dbReference type="Proteomes" id="UP000789920">
    <property type="component" value="Unassembled WGS sequence"/>
</dbReference>
<keyword evidence="2" id="KW-1185">Reference proteome</keyword>
<reference evidence="1" key="1">
    <citation type="submission" date="2021-06" db="EMBL/GenBank/DDBJ databases">
        <authorList>
            <person name="Kallberg Y."/>
            <person name="Tangrot J."/>
            <person name="Rosling A."/>
        </authorList>
    </citation>
    <scope>NUCLEOTIDE SEQUENCE</scope>
    <source>
        <strain evidence="1">MA461A</strain>
    </source>
</reference>